<evidence type="ECO:0000313" key="6">
    <source>
        <dbReference type="EMBL" id="SUN77327.1"/>
    </source>
</evidence>
<evidence type="ECO:0000256" key="5">
    <source>
        <dbReference type="SAM" id="Phobius"/>
    </source>
</evidence>
<protein>
    <submittedName>
        <fullName evidence="6">Colicin V production protein superfamily protein</fullName>
    </submittedName>
</protein>
<evidence type="ECO:0000313" key="7">
    <source>
        <dbReference type="Proteomes" id="UP000254634"/>
    </source>
</evidence>
<evidence type="ECO:0000256" key="2">
    <source>
        <dbReference type="ARBA" id="ARBA00022692"/>
    </source>
</evidence>
<evidence type="ECO:0000256" key="3">
    <source>
        <dbReference type="ARBA" id="ARBA00022989"/>
    </source>
</evidence>
<dbReference type="GO" id="GO:0009403">
    <property type="term" value="P:toxin biosynthetic process"/>
    <property type="evidence" value="ECO:0007669"/>
    <property type="project" value="InterPro"/>
</dbReference>
<evidence type="ECO:0000256" key="4">
    <source>
        <dbReference type="ARBA" id="ARBA00023136"/>
    </source>
</evidence>
<dbReference type="EMBL" id="UHFR01000005">
    <property type="protein sequence ID" value="SUN77327.1"/>
    <property type="molecule type" value="Genomic_DNA"/>
</dbReference>
<sequence length="182" mass="20278">MIGLVILVILVWSFYIGYARGLVLQSFYSASAVVAMIIAGQFYRRLSSFLSLWVPYASPSQGAAVSFYPTNKLFDLDQVFYAGLAYFLVFCLAYMIARFIGVFVHLAPIWKWNKLWMRVLSGALAAALSLFVIQMGLTILSTVPLALVQNHLQGSATARFLISHMPVTSQLLRSLWVTKIIG</sequence>
<dbReference type="PANTHER" id="PTHR37306:SF1">
    <property type="entry name" value="COLICIN V PRODUCTION PROTEIN"/>
    <property type="match status" value="1"/>
</dbReference>
<dbReference type="AlphaFoldDB" id="A0A380L265"/>
<comment type="subcellular location">
    <subcellularLocation>
        <location evidence="1">Membrane</location>
        <topology evidence="1">Multi-pass membrane protein</topology>
    </subcellularLocation>
</comment>
<keyword evidence="4 5" id="KW-0472">Membrane</keyword>
<keyword evidence="3 5" id="KW-1133">Transmembrane helix</keyword>
<feature type="transmembrane region" description="Helical" evidence="5">
    <location>
        <begin position="119"/>
        <end position="140"/>
    </location>
</feature>
<dbReference type="GO" id="GO:0016020">
    <property type="term" value="C:membrane"/>
    <property type="evidence" value="ECO:0007669"/>
    <property type="project" value="UniProtKB-SubCell"/>
</dbReference>
<organism evidence="6 7">
    <name type="scientific">Streptococcus massiliensis</name>
    <dbReference type="NCBI Taxonomy" id="313439"/>
    <lineage>
        <taxon>Bacteria</taxon>
        <taxon>Bacillati</taxon>
        <taxon>Bacillota</taxon>
        <taxon>Bacilli</taxon>
        <taxon>Lactobacillales</taxon>
        <taxon>Streptococcaceae</taxon>
        <taxon>Streptococcus</taxon>
    </lineage>
</organism>
<feature type="transmembrane region" description="Helical" evidence="5">
    <location>
        <begin position="80"/>
        <end position="107"/>
    </location>
</feature>
<reference evidence="6" key="1">
    <citation type="submission" date="2018-06" db="EMBL/GenBank/DDBJ databases">
        <authorList>
            <consortium name="Pathogen Informatics"/>
            <person name="Doyle S."/>
        </authorList>
    </citation>
    <scope>NUCLEOTIDE SEQUENCE [LARGE SCALE GENOMIC DNA]</scope>
    <source>
        <strain evidence="6">NCTC13765</strain>
    </source>
</reference>
<dbReference type="Pfam" id="PF02674">
    <property type="entry name" value="Colicin_V"/>
    <property type="match status" value="1"/>
</dbReference>
<gene>
    <name evidence="6" type="ORF">NCTC13765_01845</name>
</gene>
<keyword evidence="2 5" id="KW-0812">Transmembrane</keyword>
<proteinExistence type="predicted"/>
<accession>A0A380L265</accession>
<dbReference type="InterPro" id="IPR003825">
    <property type="entry name" value="Colicin-V_CvpA"/>
</dbReference>
<name>A0A380L265_9STRE</name>
<dbReference type="STRING" id="1123307.GCA_000380065_01169"/>
<keyword evidence="7" id="KW-1185">Reference proteome</keyword>
<dbReference type="Proteomes" id="UP000254634">
    <property type="component" value="Unassembled WGS sequence"/>
</dbReference>
<dbReference type="RefSeq" id="WP_018371869.1">
    <property type="nucleotide sequence ID" value="NZ_UHFR01000005.1"/>
</dbReference>
<dbReference type="OrthoDB" id="1809613at2"/>
<dbReference type="PANTHER" id="PTHR37306">
    <property type="entry name" value="COLICIN V PRODUCTION PROTEIN"/>
    <property type="match status" value="1"/>
</dbReference>
<evidence type="ECO:0000256" key="1">
    <source>
        <dbReference type="ARBA" id="ARBA00004141"/>
    </source>
</evidence>